<dbReference type="PROSITE" id="PS50812">
    <property type="entry name" value="PWWP"/>
    <property type="match status" value="1"/>
</dbReference>
<dbReference type="AlphaFoldDB" id="A0A7R9GBX0"/>
<dbReference type="GO" id="GO:0005634">
    <property type="term" value="C:nucleus"/>
    <property type="evidence" value="ECO:0007669"/>
    <property type="project" value="TreeGrafter"/>
</dbReference>
<protein>
    <recommendedName>
        <fullName evidence="2">PWWP domain-containing protein</fullName>
    </recommendedName>
</protein>
<evidence type="ECO:0000313" key="4">
    <source>
        <dbReference type="Proteomes" id="UP000678499"/>
    </source>
</evidence>
<dbReference type="InterPro" id="IPR042778">
    <property type="entry name" value="ZCWPW1/ZCWPW2"/>
</dbReference>
<dbReference type="EMBL" id="OA882390">
    <property type="protein sequence ID" value="CAD7275084.1"/>
    <property type="molecule type" value="Genomic_DNA"/>
</dbReference>
<feature type="region of interest" description="Disordered" evidence="1">
    <location>
        <begin position="290"/>
        <end position="312"/>
    </location>
</feature>
<name>A0A7R9GBX0_9CRUS</name>
<reference evidence="3" key="1">
    <citation type="submission" date="2020-11" db="EMBL/GenBank/DDBJ databases">
        <authorList>
            <person name="Tran Van P."/>
        </authorList>
    </citation>
    <scope>NUCLEOTIDE SEQUENCE</scope>
</reference>
<feature type="compositionally biased region" description="Low complexity" evidence="1">
    <location>
        <begin position="73"/>
        <end position="86"/>
    </location>
</feature>
<organism evidence="3">
    <name type="scientific">Notodromas monacha</name>
    <dbReference type="NCBI Taxonomy" id="399045"/>
    <lineage>
        <taxon>Eukaryota</taxon>
        <taxon>Metazoa</taxon>
        <taxon>Ecdysozoa</taxon>
        <taxon>Arthropoda</taxon>
        <taxon>Crustacea</taxon>
        <taxon>Oligostraca</taxon>
        <taxon>Ostracoda</taxon>
        <taxon>Podocopa</taxon>
        <taxon>Podocopida</taxon>
        <taxon>Cypridocopina</taxon>
        <taxon>Cypridoidea</taxon>
        <taxon>Cyprididae</taxon>
        <taxon>Notodromas</taxon>
    </lineage>
</organism>
<dbReference type="InterPro" id="IPR000313">
    <property type="entry name" value="PWWP_dom"/>
</dbReference>
<dbReference type="PANTHER" id="PTHR15999">
    <property type="entry name" value="ZINC FINGER CW-TYPE PWWP DOMAIN PROTEIN 1"/>
    <property type="match status" value="1"/>
</dbReference>
<feature type="domain" description="PWWP" evidence="2">
    <location>
        <begin position="168"/>
        <end position="221"/>
    </location>
</feature>
<accession>A0A7R9GBX0</accession>
<keyword evidence="4" id="KW-1185">Reference proteome</keyword>
<feature type="region of interest" description="Disordered" evidence="1">
    <location>
        <begin position="1"/>
        <end position="124"/>
    </location>
</feature>
<dbReference type="Gene3D" id="2.30.30.140">
    <property type="match status" value="1"/>
</dbReference>
<evidence type="ECO:0000259" key="2">
    <source>
        <dbReference type="PROSITE" id="PS50812"/>
    </source>
</evidence>
<proteinExistence type="predicted"/>
<feature type="compositionally biased region" description="Polar residues" evidence="1">
    <location>
        <begin position="11"/>
        <end position="27"/>
    </location>
</feature>
<evidence type="ECO:0000256" key="1">
    <source>
        <dbReference type="SAM" id="MobiDB-lite"/>
    </source>
</evidence>
<dbReference type="Proteomes" id="UP000678499">
    <property type="component" value="Unassembled WGS sequence"/>
</dbReference>
<dbReference type="PANTHER" id="PTHR15999:SF2">
    <property type="entry name" value="ZINC FINGER CW-TYPE PWWP DOMAIN PROTEIN 1"/>
    <property type="match status" value="1"/>
</dbReference>
<evidence type="ECO:0000313" key="3">
    <source>
        <dbReference type="EMBL" id="CAD7275084.1"/>
    </source>
</evidence>
<dbReference type="EMBL" id="CAJPEX010000353">
    <property type="protein sequence ID" value="CAG0915236.1"/>
    <property type="molecule type" value="Genomic_DNA"/>
</dbReference>
<gene>
    <name evidence="3" type="ORF">NMOB1V02_LOCUS2887</name>
</gene>
<dbReference type="Pfam" id="PF00855">
    <property type="entry name" value="PWWP"/>
    <property type="match status" value="1"/>
</dbReference>
<sequence>MARTKRYARSVISQPIRIQNGNSQSQPKDPLHIGNGAGNSQSQSNGHTRVYDIRPRRNIKSPWRARADRNSISKAAAESSKKSSAAGKDRNPDSEEDEELQESEFVGDFSDEDDEEEGGPRFGRPLGVDRTLIYSGSPLINLRLNKMRIELVPKPQLAPAPCRSRTELFDIVWAKWKNYPFWPGMVCLESDSEMHLKYTNRREVAEIHVQFFDRPVTSAWIVAKLVAPFCLDKKYLFLRKSEKKYANTLSEGVENAVTASHMPRAERKCLLSRTDDNTDIKFFSSVDDDDGHEAHTSNNNNEDEKRLSLSPKSPKVSCRACLREFAFVDPVYGVEMCSQCRVFLETQLASRDKVERKCKRPEVREYCDLRTEEDPCEACLLSAIVSSESKLQRTEYLKLLRRVPNIRVPQKIPPYFFVPDDLKGLLEANGDLHFLHYMPESDVPVLGEEVKIASPKRPSSSPKSSPIVVKEVSEGKGQVMVKNAFRLVDPSTIFVPATPLLPVSAQKRLPNGRFGNASAPPKILDSSISSRERERLITDALVQFGSLRKITLKPSDFGGAKESVINVPKTRSSDSKLVVTKKPRVVLDVKALKEAKTRFTAYFLKPLNRGYLVSMKENLLRYCIEPDVGSVGNVSCALVCPVCLHVTVPNAGSTSFSTFGNQFICGNCSSFMTKQVELAKRDLALLRKDNSDPPEPGVRDVYVCVTGSNACHLGPRTAERCASCWLRYSINAIKDTEKITFSVYRALCFRLPADASLGALPKQVRRMPADRKPGVWVDEDHFGLYLSETPDARKWCCVCCQPTVEGRWNGAALCSECKASNSRRKVIKLWVSKEPEPVSGTCPVCNAEFFRSLPRDNQTKLSFLEHYMCDFCAAFGTEVAKDLETEDKSKISPEFRSFYCHTKGQCPPCLLRRILDCTLDMPLKLLMQYVEKLPRWCWPARTEIVNFDVLIFAKFFPKPPPSPEVSVKRKSTLTNHSPTDVEIVDVSDDDADVEKGVASPAPKVMKRGREGKCEVVDVTSVNFDWRRPRGNWMFKNPSEVERNVDRYFTQVLRAYNNWFKDN</sequence>
<dbReference type="OrthoDB" id="6615489at2759"/>
<dbReference type="SUPFAM" id="SSF63748">
    <property type="entry name" value="Tudor/PWWP/MBT"/>
    <property type="match status" value="1"/>
</dbReference>
<dbReference type="SMART" id="SM00293">
    <property type="entry name" value="PWWP"/>
    <property type="match status" value="1"/>
</dbReference>
<feature type="compositionally biased region" description="Polar residues" evidence="1">
    <location>
        <begin position="38"/>
        <end position="47"/>
    </location>
</feature>